<feature type="region of interest" description="Disordered" evidence="3">
    <location>
        <begin position="296"/>
        <end position="369"/>
    </location>
</feature>
<evidence type="ECO:0000313" key="6">
    <source>
        <dbReference type="Proteomes" id="UP000186817"/>
    </source>
</evidence>
<feature type="compositionally biased region" description="Basic and acidic residues" evidence="3">
    <location>
        <begin position="298"/>
        <end position="309"/>
    </location>
</feature>
<dbReference type="InterPro" id="IPR050680">
    <property type="entry name" value="YpeA/RimI_acetyltransf"/>
</dbReference>
<keyword evidence="1" id="KW-0808">Transferase</keyword>
<sequence length="597" mass="67518">MSSPSSHMGPGPEQVRRIDLEDVEVFMSLQDGFVLEHHSMTSMVYEEVSLLDWQHSLVCPREILEKPGGRRQQVVSIVKQEHRYYRDLYILLAREDGHEAGYVMYQVHKGKRKDAVASAYVEVKQIFVEPELRKRGLGKLLLDGMMQAVKGQQCHNIRLSVIDLNEAATRWYRVQGFVMIGLVWEYVGPADNSHLVAYQVMQKYSAAPEQPVADRATFFRSEIIGEVVTITYPDGSGPFDVTIRGWIELVLAAYFRRIIRIGGAEQGMSEANQQAAAQVMFGSIEAGLPTAAGGAALGEDRERQDEGSTQHRASVQSGTQSTEATACMHDHDHDGVDGRDPKDSDVSSASGKKETAKTGKDYVPEYNGSTPMRKYERRVKVFEASTGIDESCRAQELMERLSGVAWLAMESLDLMDLKHSKSVERLLALLWQELEPLEYLRIFCTLADFYKNFRRTPGQEYIAYDMEFRNHLKRLEEIGAKIEGLTKAYWFIEKAGLSGDLRKQVVAVHATPDERLDEPDKDEMEDELFGPTGVYIATVEGDDQGQEMIPVWQVKWMELEDHHQFIPEGEGVEVLARLQELRGRFCRREAAADANRS</sequence>
<dbReference type="AlphaFoldDB" id="A0A1Q9CGC3"/>
<dbReference type="GO" id="GO:0016747">
    <property type="term" value="F:acyltransferase activity, transferring groups other than amino-acyl groups"/>
    <property type="evidence" value="ECO:0007669"/>
    <property type="project" value="InterPro"/>
</dbReference>
<comment type="caution">
    <text evidence="5">The sequence shown here is derived from an EMBL/GenBank/DDBJ whole genome shotgun (WGS) entry which is preliminary data.</text>
</comment>
<evidence type="ECO:0000313" key="5">
    <source>
        <dbReference type="EMBL" id="OLP81988.1"/>
    </source>
</evidence>
<name>A0A1Q9CGC3_SYMMI</name>
<keyword evidence="6" id="KW-1185">Reference proteome</keyword>
<dbReference type="CDD" id="cd04301">
    <property type="entry name" value="NAT_SF"/>
    <property type="match status" value="1"/>
</dbReference>
<dbReference type="PROSITE" id="PS51186">
    <property type="entry name" value="GNAT"/>
    <property type="match status" value="1"/>
</dbReference>
<proteinExistence type="predicted"/>
<feature type="domain" description="N-acetyltransferase" evidence="4">
    <location>
        <begin position="43"/>
        <end position="202"/>
    </location>
</feature>
<dbReference type="OrthoDB" id="10264728at2759"/>
<dbReference type="EMBL" id="LSRX01001233">
    <property type="protein sequence ID" value="OLP81988.1"/>
    <property type="molecule type" value="Genomic_DNA"/>
</dbReference>
<feature type="compositionally biased region" description="Polar residues" evidence="3">
    <location>
        <begin position="310"/>
        <end position="324"/>
    </location>
</feature>
<evidence type="ECO:0000256" key="3">
    <source>
        <dbReference type="SAM" id="MobiDB-lite"/>
    </source>
</evidence>
<dbReference type="PANTHER" id="PTHR43420">
    <property type="entry name" value="ACETYLTRANSFERASE"/>
    <property type="match status" value="1"/>
</dbReference>
<dbReference type="InterPro" id="IPR016181">
    <property type="entry name" value="Acyl_CoA_acyltransferase"/>
</dbReference>
<dbReference type="SUPFAM" id="SSF55729">
    <property type="entry name" value="Acyl-CoA N-acyltransferases (Nat)"/>
    <property type="match status" value="1"/>
</dbReference>
<reference evidence="5 6" key="1">
    <citation type="submission" date="2016-02" db="EMBL/GenBank/DDBJ databases">
        <title>Genome analysis of coral dinoflagellate symbionts highlights evolutionary adaptations to a symbiotic lifestyle.</title>
        <authorList>
            <person name="Aranda M."/>
            <person name="Li Y."/>
            <person name="Liew Y.J."/>
            <person name="Baumgarten S."/>
            <person name="Simakov O."/>
            <person name="Wilson M."/>
            <person name="Piel J."/>
            <person name="Ashoor H."/>
            <person name="Bougouffa S."/>
            <person name="Bajic V.B."/>
            <person name="Ryu T."/>
            <person name="Ravasi T."/>
            <person name="Bayer T."/>
            <person name="Micklem G."/>
            <person name="Kim H."/>
            <person name="Bhak J."/>
            <person name="Lajeunesse T.C."/>
            <person name="Voolstra C.R."/>
        </authorList>
    </citation>
    <scope>NUCLEOTIDE SEQUENCE [LARGE SCALE GENOMIC DNA]</scope>
    <source>
        <strain evidence="5 6">CCMP2467</strain>
    </source>
</reference>
<dbReference type="Pfam" id="PF00583">
    <property type="entry name" value="Acetyltransf_1"/>
    <property type="match status" value="1"/>
</dbReference>
<organism evidence="5 6">
    <name type="scientific">Symbiodinium microadriaticum</name>
    <name type="common">Dinoflagellate</name>
    <name type="synonym">Zooxanthella microadriatica</name>
    <dbReference type="NCBI Taxonomy" id="2951"/>
    <lineage>
        <taxon>Eukaryota</taxon>
        <taxon>Sar</taxon>
        <taxon>Alveolata</taxon>
        <taxon>Dinophyceae</taxon>
        <taxon>Suessiales</taxon>
        <taxon>Symbiodiniaceae</taxon>
        <taxon>Symbiodinium</taxon>
    </lineage>
</organism>
<evidence type="ECO:0000256" key="2">
    <source>
        <dbReference type="ARBA" id="ARBA00023315"/>
    </source>
</evidence>
<keyword evidence="2" id="KW-0012">Acyltransferase</keyword>
<gene>
    <name evidence="5" type="ORF">AK812_SmicGene37403</name>
</gene>
<dbReference type="InterPro" id="IPR000182">
    <property type="entry name" value="GNAT_dom"/>
</dbReference>
<accession>A0A1Q9CGC3</accession>
<evidence type="ECO:0000259" key="4">
    <source>
        <dbReference type="PROSITE" id="PS51186"/>
    </source>
</evidence>
<feature type="compositionally biased region" description="Basic and acidic residues" evidence="3">
    <location>
        <begin position="328"/>
        <end position="363"/>
    </location>
</feature>
<dbReference type="Proteomes" id="UP000186817">
    <property type="component" value="Unassembled WGS sequence"/>
</dbReference>
<dbReference type="Gene3D" id="3.40.630.30">
    <property type="match status" value="1"/>
</dbReference>
<evidence type="ECO:0000256" key="1">
    <source>
        <dbReference type="ARBA" id="ARBA00022679"/>
    </source>
</evidence>
<protein>
    <recommendedName>
        <fullName evidence="4">N-acetyltransferase domain-containing protein</fullName>
    </recommendedName>
</protein>